<reference evidence="5 6" key="1">
    <citation type="submission" date="2015-01" db="EMBL/GenBank/DDBJ databases">
        <title>Genome sequencing of Jeotgalibacillus soli.</title>
        <authorList>
            <person name="Goh K.M."/>
            <person name="Chan K.-G."/>
            <person name="Yaakop A.S."/>
            <person name="Ee R."/>
            <person name="Gan H.M."/>
            <person name="Chan C.S."/>
        </authorList>
    </citation>
    <scope>NUCLEOTIDE SEQUENCE [LARGE SCALE GENOMIC DNA]</scope>
    <source>
        <strain evidence="5 6">P9</strain>
    </source>
</reference>
<dbReference type="PRINTS" id="PR00081">
    <property type="entry name" value="GDHRDH"/>
</dbReference>
<dbReference type="OrthoDB" id="9775296at2"/>
<dbReference type="Proteomes" id="UP000031938">
    <property type="component" value="Unassembled WGS sequence"/>
</dbReference>
<sequence>MKRPIALVTGAGTGLGKELALSLSRSYHMILVGRRVKPLVELEASINALNGTASSVACDVTMPEQLRELINKLRDSEMLPIDLVVNNAGVGYFGSLESMDMEEWDLMFRTNVLGPMALTKALVPYMKEEKSGMFLNILSTAALRGKVNESGYVASKFALRGFSESIAQELKPFGIRVVRAYMGGMNTPFWEGSTHVDSPEIFRTPKEVADIIVENMHDQDEIIIESKR</sequence>
<dbReference type="Gene3D" id="3.40.50.720">
    <property type="entry name" value="NAD(P)-binding Rossmann-like Domain"/>
    <property type="match status" value="1"/>
</dbReference>
<gene>
    <name evidence="5" type="ORF">KP78_18160</name>
</gene>
<feature type="domain" description="Ketoreductase" evidence="4">
    <location>
        <begin position="4"/>
        <end position="193"/>
    </location>
</feature>
<keyword evidence="6" id="KW-1185">Reference proteome</keyword>
<dbReference type="PRINTS" id="PR00080">
    <property type="entry name" value="SDRFAMILY"/>
</dbReference>
<evidence type="ECO:0000259" key="4">
    <source>
        <dbReference type="SMART" id="SM00822"/>
    </source>
</evidence>
<protein>
    <recommendedName>
        <fullName evidence="4">Ketoreductase domain-containing protein</fullName>
    </recommendedName>
</protein>
<dbReference type="PANTHER" id="PTHR44196:SF1">
    <property type="entry name" value="DEHYDROGENASE_REDUCTASE SDR FAMILY MEMBER 7B"/>
    <property type="match status" value="1"/>
</dbReference>
<dbReference type="InterPro" id="IPR020904">
    <property type="entry name" value="Sc_DH/Rdtase_CS"/>
</dbReference>
<dbReference type="PANTHER" id="PTHR44196">
    <property type="entry name" value="DEHYDROGENASE/REDUCTASE SDR FAMILY MEMBER 7B"/>
    <property type="match status" value="1"/>
</dbReference>
<dbReference type="PROSITE" id="PS00061">
    <property type="entry name" value="ADH_SHORT"/>
    <property type="match status" value="1"/>
</dbReference>
<organism evidence="5 6">
    <name type="scientific">Jeotgalibacillus soli</name>
    <dbReference type="NCBI Taxonomy" id="889306"/>
    <lineage>
        <taxon>Bacteria</taxon>
        <taxon>Bacillati</taxon>
        <taxon>Bacillota</taxon>
        <taxon>Bacilli</taxon>
        <taxon>Bacillales</taxon>
        <taxon>Caryophanaceae</taxon>
        <taxon>Jeotgalibacillus</taxon>
    </lineage>
</organism>
<dbReference type="GO" id="GO:0016020">
    <property type="term" value="C:membrane"/>
    <property type="evidence" value="ECO:0007669"/>
    <property type="project" value="TreeGrafter"/>
</dbReference>
<comment type="similarity">
    <text evidence="1 3">Belongs to the short-chain dehydrogenases/reductases (SDR) family.</text>
</comment>
<keyword evidence="2" id="KW-0560">Oxidoreductase</keyword>
<dbReference type="PATRIC" id="fig|889306.3.peg.1829"/>
<dbReference type="SMART" id="SM00822">
    <property type="entry name" value="PKS_KR"/>
    <property type="match status" value="1"/>
</dbReference>
<evidence type="ECO:0000313" key="5">
    <source>
        <dbReference type="EMBL" id="KIL47243.1"/>
    </source>
</evidence>
<dbReference type="STRING" id="889306.KP78_18160"/>
<dbReference type="AlphaFoldDB" id="A0A0C2VTB1"/>
<dbReference type="Pfam" id="PF00106">
    <property type="entry name" value="adh_short"/>
    <property type="match status" value="1"/>
</dbReference>
<evidence type="ECO:0000256" key="2">
    <source>
        <dbReference type="ARBA" id="ARBA00023002"/>
    </source>
</evidence>
<dbReference type="InterPro" id="IPR057326">
    <property type="entry name" value="KR_dom"/>
</dbReference>
<evidence type="ECO:0000256" key="3">
    <source>
        <dbReference type="RuleBase" id="RU000363"/>
    </source>
</evidence>
<proteinExistence type="inferred from homology"/>
<dbReference type="RefSeq" id="WP_041088044.1">
    <property type="nucleotide sequence ID" value="NZ_JXRP01000014.1"/>
</dbReference>
<dbReference type="InterPro" id="IPR036291">
    <property type="entry name" value="NAD(P)-bd_dom_sf"/>
</dbReference>
<name>A0A0C2VTB1_9BACL</name>
<dbReference type="GO" id="GO:0016491">
    <property type="term" value="F:oxidoreductase activity"/>
    <property type="evidence" value="ECO:0007669"/>
    <property type="project" value="UniProtKB-KW"/>
</dbReference>
<dbReference type="SUPFAM" id="SSF51735">
    <property type="entry name" value="NAD(P)-binding Rossmann-fold domains"/>
    <property type="match status" value="1"/>
</dbReference>
<dbReference type="CDD" id="cd05233">
    <property type="entry name" value="SDR_c"/>
    <property type="match status" value="1"/>
</dbReference>
<evidence type="ECO:0000256" key="1">
    <source>
        <dbReference type="ARBA" id="ARBA00006484"/>
    </source>
</evidence>
<accession>A0A0C2VTB1</accession>
<comment type="caution">
    <text evidence="5">The sequence shown here is derived from an EMBL/GenBank/DDBJ whole genome shotgun (WGS) entry which is preliminary data.</text>
</comment>
<evidence type="ECO:0000313" key="6">
    <source>
        <dbReference type="Proteomes" id="UP000031938"/>
    </source>
</evidence>
<dbReference type="InterPro" id="IPR002347">
    <property type="entry name" value="SDR_fam"/>
</dbReference>
<dbReference type="EMBL" id="JXRP01000014">
    <property type="protein sequence ID" value="KIL47243.1"/>
    <property type="molecule type" value="Genomic_DNA"/>
</dbReference>